<dbReference type="Proteomes" id="UP001432180">
    <property type="component" value="Chromosome"/>
</dbReference>
<evidence type="ECO:0000313" key="4">
    <source>
        <dbReference type="EMBL" id="WPL15757.1"/>
    </source>
</evidence>
<protein>
    <submittedName>
        <fullName evidence="4">Uncharacterized protein</fullName>
    </submittedName>
</protein>
<sequence>MFFRLPVKIILLILACISAAVIWQQAQLAVLALGRIDPVPEVETLIAEERYAEAADYLDFFLNYDYVRDDPNAQALHAEIEKVRGSLSYRASKLGEGLFEGTSDEAIGKAAGVITDFFVIGDLRDLAAQGSNWVQGEEVDEVVAALAAIGVVATAAQVASAAATVGTAGAAAPAAAGTTGVKGGVTILKAARKLGKLPPWLGKTLVNSAQTVKKTKKLDSVTDLFNDVYRLARTPGGLNLLSKTSDAASLRRMAKAAETFGDSTATLYRIGGPTFLKTAARAKQLGTESIKLASTYGVKGLRVLDKIGPTRFIKYSARASKIAYKGDFFDLIARFLAMLPTWLLYLLCGLGIVAWIPWQWLKRLGQSLIPEKQIPAA</sequence>
<keyword evidence="3" id="KW-1133">Transmembrane helix</keyword>
<feature type="transmembrane region" description="Helical" evidence="3">
    <location>
        <begin position="335"/>
        <end position="358"/>
    </location>
</feature>
<keyword evidence="5" id="KW-1185">Reference proteome</keyword>
<dbReference type="InterPro" id="IPR001859">
    <property type="entry name" value="Ribosomal_P1/P2_euk"/>
</dbReference>
<dbReference type="EMBL" id="CP121472">
    <property type="protein sequence ID" value="WPL15757.1"/>
    <property type="molecule type" value="Genomic_DNA"/>
</dbReference>
<name>A0ABZ0S5D3_9GAMM</name>
<keyword evidence="2" id="KW-0687">Ribonucleoprotein</keyword>
<organism evidence="4 5">
    <name type="scientific">Thiorhodovibrio winogradskyi</name>
    <dbReference type="NCBI Taxonomy" id="77007"/>
    <lineage>
        <taxon>Bacteria</taxon>
        <taxon>Pseudomonadati</taxon>
        <taxon>Pseudomonadota</taxon>
        <taxon>Gammaproteobacteria</taxon>
        <taxon>Chromatiales</taxon>
        <taxon>Chromatiaceae</taxon>
        <taxon>Thiorhodovibrio</taxon>
    </lineage>
</organism>
<keyword evidence="1" id="KW-0689">Ribosomal protein</keyword>
<keyword evidence="3" id="KW-0812">Transmembrane</keyword>
<accession>A0ABZ0S5D3</accession>
<evidence type="ECO:0000256" key="2">
    <source>
        <dbReference type="ARBA" id="ARBA00023274"/>
    </source>
</evidence>
<proteinExistence type="predicted"/>
<evidence type="ECO:0000313" key="5">
    <source>
        <dbReference type="Proteomes" id="UP001432180"/>
    </source>
</evidence>
<keyword evidence="3" id="KW-0472">Membrane</keyword>
<evidence type="ECO:0000256" key="3">
    <source>
        <dbReference type="SAM" id="Phobius"/>
    </source>
</evidence>
<gene>
    <name evidence="4" type="ORF">Thiowin_00674</name>
</gene>
<evidence type="ECO:0000256" key="1">
    <source>
        <dbReference type="ARBA" id="ARBA00022980"/>
    </source>
</evidence>
<reference evidence="4 5" key="1">
    <citation type="journal article" date="2023" name="Microorganisms">
        <title>Thiorhodovibrio frisius and Trv. litoralis spp. nov., Two Novel Members from a Clade of Fastidious Purple Sulfur Bacteria That Exhibit Unique Red-Shifted Light-Harvesting Capabilities.</title>
        <authorList>
            <person name="Methner A."/>
            <person name="Kuzyk S.B."/>
            <person name="Petersen J."/>
            <person name="Bauer S."/>
            <person name="Brinkmann H."/>
            <person name="Sichau K."/>
            <person name="Wanner G."/>
            <person name="Wolf J."/>
            <person name="Neumann-Schaal M."/>
            <person name="Henke P."/>
            <person name="Tank M."/>
            <person name="Sproer C."/>
            <person name="Bunk B."/>
            <person name="Overmann J."/>
        </authorList>
    </citation>
    <scope>NUCLEOTIDE SEQUENCE [LARGE SCALE GENOMIC DNA]</scope>
    <source>
        <strain evidence="4 5">DSM 6702</strain>
    </source>
</reference>
<dbReference type="PRINTS" id="PR00456">
    <property type="entry name" value="RIBOSOMALP2"/>
</dbReference>